<keyword evidence="8" id="KW-0449">Lipoprotein</keyword>
<keyword evidence="3 10" id="KW-0812">Transmembrane</keyword>
<evidence type="ECO:0000256" key="8">
    <source>
        <dbReference type="ARBA" id="ARBA00023288"/>
    </source>
</evidence>
<feature type="transmembrane region" description="Helical" evidence="10">
    <location>
        <begin position="232"/>
        <end position="255"/>
    </location>
</feature>
<evidence type="ECO:0000256" key="4">
    <source>
        <dbReference type="ARBA" id="ARBA00022989"/>
    </source>
</evidence>
<sequence length="362" mass="41475">MKNGDTDDLCCCEYYDLSNERNHILACLCNCVDLDEAVDNLVKGKKVSDQNKAGLTNTMRDRLRVPWIGGAIQVSFDSLLPVIILPLVFLVSSLSLWWTAFSFTTIGVFILLISNFFVRTIPKTKFFFVWTVTSIVLLYFIFEFVVIPFLEILVEENIALSVLIFGFIMCLYLMKLRANQLIAALDDESQLSFNGKSIEGFYACKICDCKIPDKDHHCVWFDCCISRHNHCLFLLSLFFAIAALLYSSNLTLTSVCHPYEFFKTILLPDDCSDVYFQFELGLSFVSAVYSILIAILLWLILMQQMFLISVGIPLKDWVKLPLSSKLCLGLNRLRPHNRGLIRNWLRIVCEITPKYTPINRDV</sequence>
<keyword evidence="6 10" id="KW-0472">Membrane</keyword>
<evidence type="ECO:0000313" key="12">
    <source>
        <dbReference type="EnsemblMetazoa" id="XP_019771854.1"/>
    </source>
</evidence>
<keyword evidence="2 10" id="KW-0808">Transferase</keyword>
<feature type="domain" description="Palmitoyltransferase DHHC" evidence="11">
    <location>
        <begin position="204"/>
        <end position="312"/>
    </location>
</feature>
<comment type="domain">
    <text evidence="10">The DHHC domain is required for palmitoyltransferase activity.</text>
</comment>
<name>A0AAR5QF53_DENPD</name>
<keyword evidence="7" id="KW-0564">Palmitate</keyword>
<protein>
    <recommendedName>
        <fullName evidence="10">Palmitoyltransferase</fullName>
        <ecNumber evidence="10">2.3.1.225</ecNumber>
    </recommendedName>
</protein>
<dbReference type="EC" id="2.3.1.225" evidence="10"/>
<organism evidence="12 13">
    <name type="scientific">Dendroctonus ponderosae</name>
    <name type="common">Mountain pine beetle</name>
    <dbReference type="NCBI Taxonomy" id="77166"/>
    <lineage>
        <taxon>Eukaryota</taxon>
        <taxon>Metazoa</taxon>
        <taxon>Ecdysozoa</taxon>
        <taxon>Arthropoda</taxon>
        <taxon>Hexapoda</taxon>
        <taxon>Insecta</taxon>
        <taxon>Pterygota</taxon>
        <taxon>Neoptera</taxon>
        <taxon>Endopterygota</taxon>
        <taxon>Coleoptera</taxon>
        <taxon>Polyphaga</taxon>
        <taxon>Cucujiformia</taxon>
        <taxon>Curculionidae</taxon>
        <taxon>Scolytinae</taxon>
        <taxon>Dendroctonus</taxon>
    </lineage>
</organism>
<dbReference type="Proteomes" id="UP000019118">
    <property type="component" value="Unassembled WGS sequence"/>
</dbReference>
<comment type="catalytic activity">
    <reaction evidence="10">
        <text>L-cysteinyl-[protein] + hexadecanoyl-CoA = S-hexadecanoyl-L-cysteinyl-[protein] + CoA</text>
        <dbReference type="Rhea" id="RHEA:36683"/>
        <dbReference type="Rhea" id="RHEA-COMP:10131"/>
        <dbReference type="Rhea" id="RHEA-COMP:11032"/>
        <dbReference type="ChEBI" id="CHEBI:29950"/>
        <dbReference type="ChEBI" id="CHEBI:57287"/>
        <dbReference type="ChEBI" id="CHEBI:57379"/>
        <dbReference type="ChEBI" id="CHEBI:74151"/>
        <dbReference type="EC" id="2.3.1.225"/>
    </reaction>
</comment>
<dbReference type="PROSITE" id="PS50216">
    <property type="entry name" value="DHHC"/>
    <property type="match status" value="1"/>
</dbReference>
<feature type="transmembrane region" description="Helical" evidence="10">
    <location>
        <begin position="156"/>
        <end position="174"/>
    </location>
</feature>
<accession>A0AAR5QF53</accession>
<feature type="transmembrane region" description="Helical" evidence="10">
    <location>
        <begin position="127"/>
        <end position="150"/>
    </location>
</feature>
<reference evidence="13" key="1">
    <citation type="journal article" date="2013" name="Genome Biol.">
        <title>Draft genome of the mountain pine beetle, Dendroctonus ponderosae Hopkins, a major forest pest.</title>
        <authorList>
            <person name="Keeling C.I."/>
            <person name="Yuen M.M."/>
            <person name="Liao N.Y."/>
            <person name="Docking T.R."/>
            <person name="Chan S.K."/>
            <person name="Taylor G.A."/>
            <person name="Palmquist D.L."/>
            <person name="Jackman S.D."/>
            <person name="Nguyen A."/>
            <person name="Li M."/>
            <person name="Henderson H."/>
            <person name="Janes J.K."/>
            <person name="Zhao Y."/>
            <person name="Pandoh P."/>
            <person name="Moore R."/>
            <person name="Sperling F.A."/>
            <person name="Huber D.P."/>
            <person name="Birol I."/>
            <person name="Jones S.J."/>
            <person name="Bohlmann J."/>
        </authorList>
    </citation>
    <scope>NUCLEOTIDE SEQUENCE</scope>
</reference>
<evidence type="ECO:0000256" key="1">
    <source>
        <dbReference type="ARBA" id="ARBA00004166"/>
    </source>
</evidence>
<evidence type="ECO:0000256" key="9">
    <source>
        <dbReference type="ARBA" id="ARBA00023315"/>
    </source>
</evidence>
<reference evidence="12" key="2">
    <citation type="submission" date="2024-08" db="UniProtKB">
        <authorList>
            <consortium name="EnsemblMetazoa"/>
        </authorList>
    </citation>
    <scope>IDENTIFICATION</scope>
</reference>
<keyword evidence="13" id="KW-1185">Reference proteome</keyword>
<evidence type="ECO:0000259" key="11">
    <source>
        <dbReference type="Pfam" id="PF01529"/>
    </source>
</evidence>
<dbReference type="InterPro" id="IPR001594">
    <property type="entry name" value="Palmitoyltrfase_DHHC"/>
</dbReference>
<comment type="subcellular location">
    <subcellularLocation>
        <location evidence="1">Golgi apparatus</location>
        <location evidence="1">trans-Golgi network membrane</location>
        <topology evidence="1">Multi-pass membrane protein</topology>
    </subcellularLocation>
</comment>
<feature type="transmembrane region" description="Helical" evidence="10">
    <location>
        <begin position="275"/>
        <end position="301"/>
    </location>
</feature>
<feature type="transmembrane region" description="Helical" evidence="10">
    <location>
        <begin position="67"/>
        <end position="90"/>
    </location>
</feature>
<dbReference type="PANTHER" id="PTHR22883:SF475">
    <property type="entry name" value="PALMITOYLTRANSFERASE ZDHHC23"/>
    <property type="match status" value="1"/>
</dbReference>
<keyword evidence="4 10" id="KW-1133">Transmembrane helix</keyword>
<dbReference type="KEGG" id="dpa:109545536"/>
<dbReference type="AlphaFoldDB" id="A0AAR5QF53"/>
<dbReference type="GO" id="GO:0005794">
    <property type="term" value="C:Golgi apparatus"/>
    <property type="evidence" value="ECO:0007669"/>
    <property type="project" value="UniProtKB-SubCell"/>
</dbReference>
<dbReference type="Pfam" id="PF01529">
    <property type="entry name" value="DHHC"/>
    <property type="match status" value="1"/>
</dbReference>
<evidence type="ECO:0000256" key="7">
    <source>
        <dbReference type="ARBA" id="ARBA00023139"/>
    </source>
</evidence>
<evidence type="ECO:0000313" key="13">
    <source>
        <dbReference type="Proteomes" id="UP000019118"/>
    </source>
</evidence>
<keyword evidence="5" id="KW-0333">Golgi apparatus</keyword>
<keyword evidence="9 10" id="KW-0012">Acyltransferase</keyword>
<comment type="similarity">
    <text evidence="10">Belongs to the DHHC palmitoyltransferase family.</text>
</comment>
<dbReference type="CTD" id="33516"/>
<dbReference type="GO" id="GO:0005783">
    <property type="term" value="C:endoplasmic reticulum"/>
    <property type="evidence" value="ECO:0007669"/>
    <property type="project" value="TreeGrafter"/>
</dbReference>
<dbReference type="GO" id="GO:0006612">
    <property type="term" value="P:protein targeting to membrane"/>
    <property type="evidence" value="ECO:0007669"/>
    <property type="project" value="TreeGrafter"/>
</dbReference>
<dbReference type="PANTHER" id="PTHR22883">
    <property type="entry name" value="ZINC FINGER DHHC DOMAIN CONTAINING PROTEIN"/>
    <property type="match status" value="1"/>
</dbReference>
<dbReference type="InterPro" id="IPR039859">
    <property type="entry name" value="PFA4/ZDH16/20/ERF2-like"/>
</dbReference>
<evidence type="ECO:0000256" key="2">
    <source>
        <dbReference type="ARBA" id="ARBA00022679"/>
    </source>
</evidence>
<dbReference type="EnsemblMetazoa" id="XM_019916295.1">
    <property type="protein sequence ID" value="XP_019771854.1"/>
    <property type="gene ID" value="LOC109545536"/>
</dbReference>
<evidence type="ECO:0000256" key="6">
    <source>
        <dbReference type="ARBA" id="ARBA00023136"/>
    </source>
</evidence>
<dbReference type="GeneID" id="109545536"/>
<evidence type="ECO:0000256" key="3">
    <source>
        <dbReference type="ARBA" id="ARBA00022692"/>
    </source>
</evidence>
<evidence type="ECO:0000256" key="10">
    <source>
        <dbReference type="RuleBase" id="RU079119"/>
    </source>
</evidence>
<proteinExistence type="inferred from homology"/>
<evidence type="ECO:0000256" key="5">
    <source>
        <dbReference type="ARBA" id="ARBA00023034"/>
    </source>
</evidence>
<dbReference type="GO" id="GO:0019706">
    <property type="term" value="F:protein-cysteine S-palmitoyltransferase activity"/>
    <property type="evidence" value="ECO:0007669"/>
    <property type="project" value="UniProtKB-EC"/>
</dbReference>
<feature type="transmembrane region" description="Helical" evidence="10">
    <location>
        <begin position="96"/>
        <end position="118"/>
    </location>
</feature>